<evidence type="ECO:0000256" key="2">
    <source>
        <dbReference type="SAM" id="SignalP"/>
    </source>
</evidence>
<dbReference type="InterPro" id="IPR049492">
    <property type="entry name" value="BD-FAE-like_dom"/>
</dbReference>
<dbReference type="EMBL" id="CAJOAY010004783">
    <property type="protein sequence ID" value="CAF4083222.1"/>
    <property type="molecule type" value="Genomic_DNA"/>
</dbReference>
<organism evidence="4 5">
    <name type="scientific">Adineta steineri</name>
    <dbReference type="NCBI Taxonomy" id="433720"/>
    <lineage>
        <taxon>Eukaryota</taxon>
        <taxon>Metazoa</taxon>
        <taxon>Spiralia</taxon>
        <taxon>Gnathifera</taxon>
        <taxon>Rotifera</taxon>
        <taxon>Eurotatoria</taxon>
        <taxon>Bdelloidea</taxon>
        <taxon>Adinetida</taxon>
        <taxon>Adinetidae</taxon>
        <taxon>Adineta</taxon>
    </lineage>
</organism>
<dbReference type="GO" id="GO:0016787">
    <property type="term" value="F:hydrolase activity"/>
    <property type="evidence" value="ECO:0007669"/>
    <property type="project" value="UniProtKB-KW"/>
</dbReference>
<gene>
    <name evidence="4" type="ORF">OKA104_LOCUS34690</name>
</gene>
<keyword evidence="1" id="KW-0378">Hydrolase</keyword>
<evidence type="ECO:0000256" key="1">
    <source>
        <dbReference type="ARBA" id="ARBA00022801"/>
    </source>
</evidence>
<feature type="signal peptide" evidence="2">
    <location>
        <begin position="1"/>
        <end position="19"/>
    </location>
</feature>
<protein>
    <recommendedName>
        <fullName evidence="3">BD-FAE-like domain-containing protein</fullName>
    </recommendedName>
</protein>
<keyword evidence="2" id="KW-0732">Signal</keyword>
<feature type="chain" id="PRO_5032644583" description="BD-FAE-like domain-containing protein" evidence="2">
    <location>
        <begin position="20"/>
        <end position="226"/>
    </location>
</feature>
<name>A0A819TZD3_9BILA</name>
<evidence type="ECO:0000259" key="3">
    <source>
        <dbReference type="Pfam" id="PF20434"/>
    </source>
</evidence>
<dbReference type="Pfam" id="PF20434">
    <property type="entry name" value="BD-FAE"/>
    <property type="match status" value="1"/>
</dbReference>
<dbReference type="Proteomes" id="UP000663881">
    <property type="component" value="Unassembled WGS sequence"/>
</dbReference>
<dbReference type="PANTHER" id="PTHR48081">
    <property type="entry name" value="AB HYDROLASE SUPERFAMILY PROTEIN C4A8.06C"/>
    <property type="match status" value="1"/>
</dbReference>
<dbReference type="SUPFAM" id="SSF53474">
    <property type="entry name" value="alpha/beta-Hydrolases"/>
    <property type="match status" value="1"/>
</dbReference>
<proteinExistence type="predicted"/>
<dbReference type="AlphaFoldDB" id="A0A819TZD3"/>
<feature type="domain" description="BD-FAE-like" evidence="3">
    <location>
        <begin position="39"/>
        <end position="147"/>
    </location>
</feature>
<dbReference type="InterPro" id="IPR050300">
    <property type="entry name" value="GDXG_lipolytic_enzyme"/>
</dbReference>
<dbReference type="InterPro" id="IPR029058">
    <property type="entry name" value="AB_hydrolase_fold"/>
</dbReference>
<reference evidence="4" key="1">
    <citation type="submission" date="2021-02" db="EMBL/GenBank/DDBJ databases">
        <authorList>
            <person name="Nowell W R."/>
        </authorList>
    </citation>
    <scope>NUCLEOTIDE SEQUENCE</scope>
</reference>
<dbReference type="Gene3D" id="3.40.50.1820">
    <property type="entry name" value="alpha/beta hydrolase"/>
    <property type="match status" value="1"/>
</dbReference>
<evidence type="ECO:0000313" key="4">
    <source>
        <dbReference type="EMBL" id="CAF4083222.1"/>
    </source>
</evidence>
<comment type="caution">
    <text evidence="4">The sequence shown here is derived from an EMBL/GenBank/DDBJ whole genome shotgun (WGS) entry which is preliminary data.</text>
</comment>
<sequence length="226" mass="25497">MNSWIYILIALAISAQINASIPEPRIFIYKQLADVSITLNVYIPKRTGYVSVPIIFMVHGGIHVTGNKTLEIQSPRVFREFINRGWCVITMNYLLGPQALVFDMLDDLVDAYAFLHEHLAHKFPIDINNIHLFGQSSAGTLVLLCGRLFEPRPKSVVAMYPVTDYVSNYIYVEPLKSDSLFLNLHRILSKQLVQESPVLGSLTNNPRIFTNPEALICADMASAMRM</sequence>
<evidence type="ECO:0000313" key="5">
    <source>
        <dbReference type="Proteomes" id="UP000663881"/>
    </source>
</evidence>
<accession>A0A819TZD3</accession>